<dbReference type="Proteomes" id="UP000177691">
    <property type="component" value="Unassembled WGS sequence"/>
</dbReference>
<accession>A0A1F5RZI5</accession>
<evidence type="ECO:0000256" key="1">
    <source>
        <dbReference type="SAM" id="Phobius"/>
    </source>
</evidence>
<protein>
    <submittedName>
        <fullName evidence="2">Uncharacterized protein</fullName>
    </submittedName>
</protein>
<reference evidence="2 3" key="1">
    <citation type="journal article" date="2016" name="Nat. Commun.">
        <title>Thousands of microbial genomes shed light on interconnected biogeochemical processes in an aquifer system.</title>
        <authorList>
            <person name="Anantharaman K."/>
            <person name="Brown C.T."/>
            <person name="Hug L.A."/>
            <person name="Sharon I."/>
            <person name="Castelle C.J."/>
            <person name="Probst A.J."/>
            <person name="Thomas B.C."/>
            <person name="Singh A."/>
            <person name="Wilkins M.J."/>
            <person name="Karaoz U."/>
            <person name="Brodie E.L."/>
            <person name="Williams K.H."/>
            <person name="Hubbard S.S."/>
            <person name="Banfield J.F."/>
        </authorList>
    </citation>
    <scope>NUCLEOTIDE SEQUENCE [LARGE SCALE GENOMIC DNA]</scope>
</reference>
<name>A0A1F5RZI5_9BACT</name>
<keyword evidence="1" id="KW-0812">Transmembrane</keyword>
<proteinExistence type="predicted"/>
<keyword evidence="1" id="KW-0472">Membrane</keyword>
<dbReference type="EMBL" id="MFFU01000007">
    <property type="protein sequence ID" value="OGF19732.1"/>
    <property type="molecule type" value="Genomic_DNA"/>
</dbReference>
<organism evidence="2 3">
    <name type="scientific">Candidatus Falkowbacteria bacterium RIFCSPHIGHO2_02_FULL_45_15</name>
    <dbReference type="NCBI Taxonomy" id="1797987"/>
    <lineage>
        <taxon>Bacteria</taxon>
        <taxon>Candidatus Falkowiibacteriota</taxon>
    </lineage>
</organism>
<sequence>MIYWFGIGGGKTSVVQIQGAKIRKTGKWIILISALIIALGIKLLVDSVSPGEKIDYSNMDSIYAFGVFSLGVMLFIAGKVITWFQRM</sequence>
<feature type="transmembrane region" description="Helical" evidence="1">
    <location>
        <begin position="65"/>
        <end position="84"/>
    </location>
</feature>
<dbReference type="AlphaFoldDB" id="A0A1F5RZI5"/>
<gene>
    <name evidence="2" type="ORF">A3D54_02395</name>
</gene>
<comment type="caution">
    <text evidence="2">The sequence shown here is derived from an EMBL/GenBank/DDBJ whole genome shotgun (WGS) entry which is preliminary data.</text>
</comment>
<evidence type="ECO:0000313" key="2">
    <source>
        <dbReference type="EMBL" id="OGF19732.1"/>
    </source>
</evidence>
<keyword evidence="1" id="KW-1133">Transmembrane helix</keyword>
<feature type="transmembrane region" description="Helical" evidence="1">
    <location>
        <begin position="28"/>
        <end position="45"/>
    </location>
</feature>
<evidence type="ECO:0000313" key="3">
    <source>
        <dbReference type="Proteomes" id="UP000177691"/>
    </source>
</evidence>